<dbReference type="Pfam" id="PF13637">
    <property type="entry name" value="Ank_4"/>
    <property type="match status" value="1"/>
</dbReference>
<dbReference type="Pfam" id="PF24883">
    <property type="entry name" value="NPHP3_N"/>
    <property type="match status" value="1"/>
</dbReference>
<dbReference type="Pfam" id="PF12796">
    <property type="entry name" value="Ank_2"/>
    <property type="match status" value="2"/>
</dbReference>
<evidence type="ECO:0000313" key="4">
    <source>
        <dbReference type="EMBL" id="KAL3421906.1"/>
    </source>
</evidence>
<dbReference type="InterPro" id="IPR027417">
    <property type="entry name" value="P-loop_NTPase"/>
</dbReference>
<organism evidence="4 5">
    <name type="scientific">Phlyctema vagabunda</name>
    <dbReference type="NCBI Taxonomy" id="108571"/>
    <lineage>
        <taxon>Eukaryota</taxon>
        <taxon>Fungi</taxon>
        <taxon>Dikarya</taxon>
        <taxon>Ascomycota</taxon>
        <taxon>Pezizomycotina</taxon>
        <taxon>Leotiomycetes</taxon>
        <taxon>Helotiales</taxon>
        <taxon>Dermateaceae</taxon>
        <taxon>Phlyctema</taxon>
    </lineage>
</organism>
<dbReference type="SUPFAM" id="SSF52540">
    <property type="entry name" value="P-loop containing nucleoside triphosphate hydrolases"/>
    <property type="match status" value="1"/>
</dbReference>
<dbReference type="SUPFAM" id="SSF48403">
    <property type="entry name" value="Ankyrin repeat"/>
    <property type="match status" value="1"/>
</dbReference>
<dbReference type="Pfam" id="PF00023">
    <property type="entry name" value="Ank"/>
    <property type="match status" value="1"/>
</dbReference>
<keyword evidence="1" id="KW-0677">Repeat</keyword>
<dbReference type="Gene3D" id="3.40.50.300">
    <property type="entry name" value="P-loop containing nucleotide triphosphate hydrolases"/>
    <property type="match status" value="1"/>
</dbReference>
<keyword evidence="2" id="KW-0040">ANK repeat</keyword>
<feature type="repeat" description="ANK" evidence="2">
    <location>
        <begin position="559"/>
        <end position="591"/>
    </location>
</feature>
<evidence type="ECO:0000256" key="2">
    <source>
        <dbReference type="PROSITE-ProRule" id="PRU00023"/>
    </source>
</evidence>
<dbReference type="InterPro" id="IPR036770">
    <property type="entry name" value="Ankyrin_rpt-contain_sf"/>
</dbReference>
<dbReference type="EMBL" id="JBFCZG010000005">
    <property type="protein sequence ID" value="KAL3421906.1"/>
    <property type="molecule type" value="Genomic_DNA"/>
</dbReference>
<feature type="domain" description="Nephrocystin 3-like N-terminal" evidence="3">
    <location>
        <begin position="44"/>
        <end position="219"/>
    </location>
</feature>
<dbReference type="PROSITE" id="PS50297">
    <property type="entry name" value="ANK_REP_REGION"/>
    <property type="match status" value="5"/>
</dbReference>
<evidence type="ECO:0000259" key="3">
    <source>
        <dbReference type="Pfam" id="PF24883"/>
    </source>
</evidence>
<evidence type="ECO:0000313" key="5">
    <source>
        <dbReference type="Proteomes" id="UP001629113"/>
    </source>
</evidence>
<dbReference type="PANTHER" id="PTHR10039">
    <property type="entry name" value="AMELOGENIN"/>
    <property type="match status" value="1"/>
</dbReference>
<gene>
    <name evidence="4" type="ORF">PVAG01_06062</name>
</gene>
<feature type="repeat" description="ANK" evidence="2">
    <location>
        <begin position="705"/>
        <end position="737"/>
    </location>
</feature>
<keyword evidence="5" id="KW-1185">Reference proteome</keyword>
<dbReference type="InterPro" id="IPR002110">
    <property type="entry name" value="Ankyrin_rpt"/>
</dbReference>
<dbReference type="Proteomes" id="UP001629113">
    <property type="component" value="Unassembled WGS sequence"/>
</dbReference>
<accession>A0ABR4PEZ9</accession>
<feature type="repeat" description="ANK" evidence="2">
    <location>
        <begin position="748"/>
        <end position="780"/>
    </location>
</feature>
<sequence length="828" mass="93118">MDSNISREKAFYDACMQILNVTNPMDDVRRIQDGSDGKNKLLDGTCSWVNETAQYKKWQADESCSILWIHGDAGKGKTMLAISQVHGFMDGLPLQDVDDSVLACFFCDDKDESKKSAIYIIRSLLYQILDKQPELFRRIKVEFERKNDQLLTGSNAQQTLWRLLDEVLSEVTNPVWFVIDALDECEECSRSILLHSILARFGNSEANEPGRIKWLFTSRSLPLIKEILVDETLELDLAQHEDEVANDVQLYIETEVSLLYKKKKAPRQHQEEIKRMIQEKAEGTFLWVSLALTELRNKSWVHQKAILNRLPKGLDQIYTKLLKSILETEDAEFVKSILTMVLVAARPLTFFELAELASLPYSDDFDAIEAFLEDCGPLVITRHRTAYLVHQSAKDFLATTPLTAFSENLQAEHGLMMVRSFNYVVGGVFENGEIDLSITHSYEVCLTDPSFDRSNVVDDTIQPPTKPEILKYPVGFWMQHAKFAGPYVKQYLGSPLHDFFLPKSRVFEAWLKTWMSSGMGDMMADDTTALHVAASFGVLPLVELLLDNSVYPAGSASKDGITPFFKACEANELSIARLLMSHGADIDIDPSQINGVPSKVILLVAARNGRIGVLKLLLESGADVNMRNQENGRTALHEAARMGQVESAKLLLQWGAEVNAEAVLSEWDTFTPLHYAVNSSRIDNSDMIRLLLDAGANPQARFPEDCRSPLELAAASGRDKYVELFLERGVDVNEIYQDERPDTVWDWSTYTPLQHAVRQNHESTVRILLKGGGKVPVNADFKLTSNWDWVSEKNPTMYSMLLQHVAEHAASEDGREKGLIAPNLAFGG</sequence>
<dbReference type="InterPro" id="IPR056884">
    <property type="entry name" value="NPHP3-like_N"/>
</dbReference>
<feature type="repeat" description="ANK" evidence="2">
    <location>
        <begin position="631"/>
        <end position="663"/>
    </location>
</feature>
<dbReference type="SMART" id="SM00248">
    <property type="entry name" value="ANK"/>
    <property type="match status" value="7"/>
</dbReference>
<dbReference type="Gene3D" id="1.25.40.20">
    <property type="entry name" value="Ankyrin repeat-containing domain"/>
    <property type="match status" value="2"/>
</dbReference>
<feature type="repeat" description="ANK" evidence="2">
    <location>
        <begin position="597"/>
        <end position="629"/>
    </location>
</feature>
<comment type="caution">
    <text evidence="4">The sequence shown here is derived from an EMBL/GenBank/DDBJ whole genome shotgun (WGS) entry which is preliminary data.</text>
</comment>
<reference evidence="4 5" key="1">
    <citation type="submission" date="2024-06" db="EMBL/GenBank/DDBJ databases">
        <title>Complete genome of Phlyctema vagabunda strain 19-DSS-EL-015.</title>
        <authorList>
            <person name="Fiorenzani C."/>
        </authorList>
    </citation>
    <scope>NUCLEOTIDE SEQUENCE [LARGE SCALE GENOMIC DNA]</scope>
    <source>
        <strain evidence="4 5">19-DSS-EL-015</strain>
    </source>
</reference>
<feature type="repeat" description="ANK" evidence="2">
    <location>
        <begin position="668"/>
        <end position="703"/>
    </location>
</feature>
<dbReference type="PRINTS" id="PR01415">
    <property type="entry name" value="ANKYRIN"/>
</dbReference>
<name>A0ABR4PEZ9_9HELO</name>
<proteinExistence type="predicted"/>
<evidence type="ECO:0000256" key="1">
    <source>
        <dbReference type="ARBA" id="ARBA00022737"/>
    </source>
</evidence>
<protein>
    <submittedName>
        <fullName evidence="4">Vegetative incompatibility protein het-e-1</fullName>
    </submittedName>
</protein>
<dbReference type="PROSITE" id="PS50088">
    <property type="entry name" value="ANK_REPEAT"/>
    <property type="match status" value="6"/>
</dbReference>